<sequence length="187" mass="21116">MSKLKPPKTLPQINARRQIARSRFFCIEEVDLAFSNGETRTFERMAGSGRGAVMIIPLVDDEHFLLIREYAAGTHSYQLGFPKGLIDPNETPETAANRELQEEVGYAAKKLSMLKTVQMAPTFYDASMHIFVAEGLHPSSLIGDEPEPLEVIKWPINQSTELLDNDDFREARSVAALLLLQRWRKSL</sequence>
<protein>
    <submittedName>
        <fullName evidence="4">ADP compounds hydrolase NudE</fullName>
        <ecNumber evidence="4">3.6.1.-</ecNumber>
    </submittedName>
</protein>
<dbReference type="PROSITE" id="PS00893">
    <property type="entry name" value="NUDIX_BOX"/>
    <property type="match status" value="1"/>
</dbReference>
<dbReference type="InterPro" id="IPR020084">
    <property type="entry name" value="NUDIX_hydrolase_CS"/>
</dbReference>
<dbReference type="Proteomes" id="UP001595478">
    <property type="component" value="Unassembled WGS sequence"/>
</dbReference>
<reference evidence="5" key="1">
    <citation type="journal article" date="2019" name="Int. J. Syst. Evol. Microbiol.">
        <title>The Global Catalogue of Microorganisms (GCM) 10K type strain sequencing project: providing services to taxonomists for standard genome sequencing and annotation.</title>
        <authorList>
            <consortium name="The Broad Institute Genomics Platform"/>
            <consortium name="The Broad Institute Genome Sequencing Center for Infectious Disease"/>
            <person name="Wu L."/>
            <person name="Ma J."/>
        </authorList>
    </citation>
    <scope>NUCLEOTIDE SEQUENCE [LARGE SCALE GENOMIC DNA]</scope>
    <source>
        <strain evidence="5">KCTC 52473</strain>
    </source>
</reference>
<dbReference type="PANTHER" id="PTHR11839:SF12">
    <property type="entry name" value="ADP COMPOUNDS HYDROLASE NUDE"/>
    <property type="match status" value="1"/>
</dbReference>
<accession>A0ABV7FTB0</accession>
<gene>
    <name evidence="4" type="primary">nudE</name>
    <name evidence="4" type="ORF">ACFOHL_13455</name>
</gene>
<dbReference type="Pfam" id="PF00293">
    <property type="entry name" value="NUDIX"/>
    <property type="match status" value="1"/>
</dbReference>
<name>A0ABV7FTB0_9ALTE</name>
<dbReference type="EMBL" id="JBHRSW010000029">
    <property type="protein sequence ID" value="MFC3122626.1"/>
    <property type="molecule type" value="Genomic_DNA"/>
</dbReference>
<dbReference type="RefSeq" id="WP_376920752.1">
    <property type="nucleotide sequence ID" value="NZ_JBHRSW010000029.1"/>
</dbReference>
<evidence type="ECO:0000313" key="4">
    <source>
        <dbReference type="EMBL" id="MFC3122626.1"/>
    </source>
</evidence>
<dbReference type="SUPFAM" id="SSF55811">
    <property type="entry name" value="Nudix"/>
    <property type="match status" value="1"/>
</dbReference>
<comment type="cofactor">
    <cofactor evidence="1">
        <name>Mg(2+)</name>
        <dbReference type="ChEBI" id="CHEBI:18420"/>
    </cofactor>
</comment>
<dbReference type="PROSITE" id="PS51462">
    <property type="entry name" value="NUDIX"/>
    <property type="match status" value="1"/>
</dbReference>
<keyword evidence="5" id="KW-1185">Reference proteome</keyword>
<evidence type="ECO:0000256" key="1">
    <source>
        <dbReference type="ARBA" id="ARBA00001946"/>
    </source>
</evidence>
<dbReference type="Gene3D" id="3.90.79.10">
    <property type="entry name" value="Nucleoside Triphosphate Pyrophosphohydrolase"/>
    <property type="match status" value="1"/>
</dbReference>
<proteinExistence type="predicted"/>
<keyword evidence="2 4" id="KW-0378">Hydrolase</keyword>
<dbReference type="PANTHER" id="PTHR11839">
    <property type="entry name" value="UDP/ADP-SUGAR PYROPHOSPHATASE"/>
    <property type="match status" value="1"/>
</dbReference>
<dbReference type="InterPro" id="IPR000086">
    <property type="entry name" value="NUDIX_hydrolase_dom"/>
</dbReference>
<evidence type="ECO:0000256" key="2">
    <source>
        <dbReference type="ARBA" id="ARBA00022801"/>
    </source>
</evidence>
<evidence type="ECO:0000259" key="3">
    <source>
        <dbReference type="PROSITE" id="PS51462"/>
    </source>
</evidence>
<dbReference type="CDD" id="cd24156">
    <property type="entry name" value="NUDIX_ADPRase_NudE"/>
    <property type="match status" value="1"/>
</dbReference>
<dbReference type="GO" id="GO:0016787">
    <property type="term" value="F:hydrolase activity"/>
    <property type="evidence" value="ECO:0007669"/>
    <property type="project" value="UniProtKB-KW"/>
</dbReference>
<dbReference type="NCBIfam" id="NF008736">
    <property type="entry name" value="PRK11762.1"/>
    <property type="match status" value="1"/>
</dbReference>
<organism evidence="4 5">
    <name type="scientific">Agaribacter flavus</name>
    <dbReference type="NCBI Taxonomy" id="1902781"/>
    <lineage>
        <taxon>Bacteria</taxon>
        <taxon>Pseudomonadati</taxon>
        <taxon>Pseudomonadota</taxon>
        <taxon>Gammaproteobacteria</taxon>
        <taxon>Alteromonadales</taxon>
        <taxon>Alteromonadaceae</taxon>
        <taxon>Agaribacter</taxon>
    </lineage>
</organism>
<evidence type="ECO:0000313" key="5">
    <source>
        <dbReference type="Proteomes" id="UP001595478"/>
    </source>
</evidence>
<dbReference type="EC" id="3.6.1.-" evidence="4"/>
<dbReference type="InterPro" id="IPR015797">
    <property type="entry name" value="NUDIX_hydrolase-like_dom_sf"/>
</dbReference>
<comment type="caution">
    <text evidence="4">The sequence shown here is derived from an EMBL/GenBank/DDBJ whole genome shotgun (WGS) entry which is preliminary data.</text>
</comment>
<feature type="domain" description="Nudix hydrolase" evidence="3">
    <location>
        <begin position="48"/>
        <end position="176"/>
    </location>
</feature>